<sequence length="223" mass="21780">MRSQLFVAASLSVLAVAQTTIKVDVGPGGQFVYEPNNVKAEVGQIVSFNIVDPIHTVTQAASIGTPCVQSGFTNPDGATTFDVTVNNTDPIYIYCLPHCALGMVMIINPKNPGDVDSFATVAKGGTLPSAPSSTSSSTPAPSSVSSTSSGTPVPSSPAPSTSAPVSGPAASGASASTPVNSSPAGTGSDTGSGAAPTNTDSSGSSIAPSIIGSIGSLILAALL</sequence>
<organism evidence="3 4">
    <name type="scientific">Exidia glandulosa HHB12029</name>
    <dbReference type="NCBI Taxonomy" id="1314781"/>
    <lineage>
        <taxon>Eukaryota</taxon>
        <taxon>Fungi</taxon>
        <taxon>Dikarya</taxon>
        <taxon>Basidiomycota</taxon>
        <taxon>Agaricomycotina</taxon>
        <taxon>Agaricomycetes</taxon>
        <taxon>Auriculariales</taxon>
        <taxon>Exidiaceae</taxon>
        <taxon>Exidia</taxon>
    </lineage>
</organism>
<dbReference type="Proteomes" id="UP000077266">
    <property type="component" value="Unassembled WGS sequence"/>
</dbReference>
<protein>
    <recommendedName>
        <fullName evidence="5">Blue (type 1) copper domain-containing protein</fullName>
    </recommendedName>
</protein>
<reference evidence="3 4" key="1">
    <citation type="journal article" date="2016" name="Mol. Biol. Evol.">
        <title>Comparative Genomics of Early-Diverging Mushroom-Forming Fungi Provides Insights into the Origins of Lignocellulose Decay Capabilities.</title>
        <authorList>
            <person name="Nagy L.G."/>
            <person name="Riley R."/>
            <person name="Tritt A."/>
            <person name="Adam C."/>
            <person name="Daum C."/>
            <person name="Floudas D."/>
            <person name="Sun H."/>
            <person name="Yadav J.S."/>
            <person name="Pangilinan J."/>
            <person name="Larsson K.H."/>
            <person name="Matsuura K."/>
            <person name="Barry K."/>
            <person name="Labutti K."/>
            <person name="Kuo R."/>
            <person name="Ohm R.A."/>
            <person name="Bhattacharya S.S."/>
            <person name="Shirouzu T."/>
            <person name="Yoshinaga Y."/>
            <person name="Martin F.M."/>
            <person name="Grigoriev I.V."/>
            <person name="Hibbett D.S."/>
        </authorList>
    </citation>
    <scope>NUCLEOTIDE SEQUENCE [LARGE SCALE GENOMIC DNA]</scope>
    <source>
        <strain evidence="3 4">HHB12029</strain>
    </source>
</reference>
<evidence type="ECO:0000313" key="3">
    <source>
        <dbReference type="EMBL" id="KZV84910.1"/>
    </source>
</evidence>
<gene>
    <name evidence="3" type="ORF">EXIGLDRAFT_841821</name>
</gene>
<accession>A0A165DMJ0</accession>
<dbReference type="PANTHER" id="PTHR34883:SF17">
    <property type="entry name" value="CUPREDOXIN"/>
    <property type="match status" value="1"/>
</dbReference>
<feature type="compositionally biased region" description="Low complexity" evidence="1">
    <location>
        <begin position="128"/>
        <end position="207"/>
    </location>
</feature>
<dbReference type="AlphaFoldDB" id="A0A165DMJ0"/>
<dbReference type="InterPro" id="IPR052953">
    <property type="entry name" value="Ser-rich/MCO-related"/>
</dbReference>
<feature type="signal peptide" evidence="2">
    <location>
        <begin position="1"/>
        <end position="17"/>
    </location>
</feature>
<proteinExistence type="predicted"/>
<evidence type="ECO:0000256" key="1">
    <source>
        <dbReference type="SAM" id="MobiDB-lite"/>
    </source>
</evidence>
<dbReference type="OrthoDB" id="1921208at2759"/>
<evidence type="ECO:0000256" key="2">
    <source>
        <dbReference type="SAM" id="SignalP"/>
    </source>
</evidence>
<dbReference type="InterPro" id="IPR008972">
    <property type="entry name" value="Cupredoxin"/>
</dbReference>
<evidence type="ECO:0008006" key="5">
    <source>
        <dbReference type="Google" id="ProtNLM"/>
    </source>
</evidence>
<dbReference type="PANTHER" id="PTHR34883">
    <property type="entry name" value="SERINE-RICH PROTEIN, PUTATIVE-RELATED-RELATED"/>
    <property type="match status" value="1"/>
</dbReference>
<feature type="chain" id="PRO_5007856729" description="Blue (type 1) copper domain-containing protein" evidence="2">
    <location>
        <begin position="18"/>
        <end position="223"/>
    </location>
</feature>
<dbReference type="InParanoid" id="A0A165DMJ0"/>
<evidence type="ECO:0000313" key="4">
    <source>
        <dbReference type="Proteomes" id="UP000077266"/>
    </source>
</evidence>
<name>A0A165DMJ0_EXIGL</name>
<feature type="region of interest" description="Disordered" evidence="1">
    <location>
        <begin position="126"/>
        <end position="207"/>
    </location>
</feature>
<dbReference type="SUPFAM" id="SSF49503">
    <property type="entry name" value="Cupredoxins"/>
    <property type="match status" value="1"/>
</dbReference>
<keyword evidence="2" id="KW-0732">Signal</keyword>
<dbReference type="STRING" id="1314781.A0A165DMJ0"/>
<keyword evidence="4" id="KW-1185">Reference proteome</keyword>
<dbReference type="Gene3D" id="2.60.40.420">
    <property type="entry name" value="Cupredoxins - blue copper proteins"/>
    <property type="match status" value="1"/>
</dbReference>
<dbReference type="EMBL" id="KV426206">
    <property type="protein sequence ID" value="KZV84910.1"/>
    <property type="molecule type" value="Genomic_DNA"/>
</dbReference>